<proteinExistence type="predicted"/>
<dbReference type="Proteomes" id="UP000601789">
    <property type="component" value="Unassembled WGS sequence"/>
</dbReference>
<keyword evidence="3" id="KW-1185">Reference proteome</keyword>
<comment type="caution">
    <text evidence="2">The sequence shown here is derived from an EMBL/GenBank/DDBJ whole genome shotgun (WGS) entry which is preliminary data.</text>
</comment>
<keyword evidence="1" id="KW-0472">Membrane</keyword>
<gene>
    <name evidence="2" type="ORF">IOD40_01275</name>
</gene>
<evidence type="ECO:0008006" key="4">
    <source>
        <dbReference type="Google" id="ProtNLM"/>
    </source>
</evidence>
<keyword evidence="1" id="KW-1133">Transmembrane helix</keyword>
<dbReference type="RefSeq" id="WP_198473487.1">
    <property type="nucleotide sequence ID" value="NZ_JADGMQ010000001.1"/>
</dbReference>
<sequence>MSIFAFGSQFSRYTVLLLAVLNLFGFSAVALVGWVDASVENGPIEDVQLFALLVSLLAGVVSAYLAKGPLRSVMTTWAALMLLMLQREFDFSAYGTDSWIYQMRSDTVRLAFWMPVLLVLIALLARHTAPLLRAARSVRLIHLWPVVAVAAIMLGSNLCENLATDGSEWTNIFVFLEEQLELNAYGVIACMGVAFASRLLAPVPSAVADARNRLDPAA</sequence>
<reference evidence="2 3" key="1">
    <citation type="submission" date="2020-10" db="EMBL/GenBank/DDBJ databases">
        <title>Aquamicrobium zhengzhouensis sp. nov., a exopolysaccharide producing bacterium isolated from farmland soil.</title>
        <authorList>
            <person name="Wang X."/>
        </authorList>
    </citation>
    <scope>NUCLEOTIDE SEQUENCE [LARGE SCALE GENOMIC DNA]</scope>
    <source>
        <strain evidence="3">cd-1</strain>
    </source>
</reference>
<organism evidence="2 3">
    <name type="scientific">Aquamicrobium zhengzhouense</name>
    <dbReference type="NCBI Taxonomy" id="2781738"/>
    <lineage>
        <taxon>Bacteria</taxon>
        <taxon>Pseudomonadati</taxon>
        <taxon>Pseudomonadota</taxon>
        <taxon>Alphaproteobacteria</taxon>
        <taxon>Hyphomicrobiales</taxon>
        <taxon>Phyllobacteriaceae</taxon>
        <taxon>Aquamicrobium</taxon>
    </lineage>
</organism>
<accession>A0ABS0S7M1</accession>
<keyword evidence="1" id="KW-0812">Transmembrane</keyword>
<evidence type="ECO:0000313" key="2">
    <source>
        <dbReference type="EMBL" id="MBI1619295.1"/>
    </source>
</evidence>
<evidence type="ECO:0000313" key="3">
    <source>
        <dbReference type="Proteomes" id="UP000601789"/>
    </source>
</evidence>
<protein>
    <recommendedName>
        <fullName evidence="4">GGDEF domain-containing protein</fullName>
    </recommendedName>
</protein>
<feature type="transmembrane region" description="Helical" evidence="1">
    <location>
        <begin position="110"/>
        <end position="129"/>
    </location>
</feature>
<name>A0ABS0S7M1_9HYPH</name>
<feature type="transmembrane region" description="Helical" evidence="1">
    <location>
        <begin position="141"/>
        <end position="163"/>
    </location>
</feature>
<feature type="transmembrane region" description="Helical" evidence="1">
    <location>
        <begin position="12"/>
        <end position="35"/>
    </location>
</feature>
<feature type="transmembrane region" description="Helical" evidence="1">
    <location>
        <begin position="47"/>
        <end position="66"/>
    </location>
</feature>
<dbReference type="EMBL" id="JADGMQ010000001">
    <property type="protein sequence ID" value="MBI1619295.1"/>
    <property type="molecule type" value="Genomic_DNA"/>
</dbReference>
<evidence type="ECO:0000256" key="1">
    <source>
        <dbReference type="SAM" id="Phobius"/>
    </source>
</evidence>